<dbReference type="Pfam" id="PF12791">
    <property type="entry name" value="RsgI_N"/>
    <property type="match status" value="1"/>
</dbReference>
<dbReference type="SUPFAM" id="SSF49384">
    <property type="entry name" value="Carbohydrate-binding domain"/>
    <property type="match status" value="1"/>
</dbReference>
<dbReference type="GO" id="GO:0005975">
    <property type="term" value="P:carbohydrate metabolic process"/>
    <property type="evidence" value="ECO:0007669"/>
    <property type="project" value="InterPro"/>
</dbReference>
<evidence type="ECO:0008006" key="12">
    <source>
        <dbReference type="Google" id="ProtNLM"/>
    </source>
</evidence>
<dbReference type="GO" id="GO:0005886">
    <property type="term" value="C:plasma membrane"/>
    <property type="evidence" value="ECO:0007669"/>
    <property type="project" value="UniProtKB-SubCell"/>
</dbReference>
<dbReference type="InterPro" id="IPR008965">
    <property type="entry name" value="CBM2/CBM3_carb-bd_dom_sf"/>
</dbReference>
<feature type="domain" description="CBM3" evidence="8">
    <location>
        <begin position="358"/>
        <end position="508"/>
    </location>
</feature>
<dbReference type="Pfam" id="PF00942">
    <property type="entry name" value="CBM_3"/>
    <property type="match status" value="1"/>
</dbReference>
<feature type="transmembrane region" description="Helical" evidence="7">
    <location>
        <begin position="58"/>
        <end position="79"/>
    </location>
</feature>
<dbReference type="Gene3D" id="2.60.40.710">
    <property type="entry name" value="Endoglucanase-like"/>
    <property type="match status" value="1"/>
</dbReference>
<evidence type="ECO:0000256" key="6">
    <source>
        <dbReference type="SAM" id="MobiDB-lite"/>
    </source>
</evidence>
<evidence type="ECO:0000313" key="11">
    <source>
        <dbReference type="Proteomes" id="UP000239720"/>
    </source>
</evidence>
<evidence type="ECO:0000256" key="7">
    <source>
        <dbReference type="SAM" id="Phobius"/>
    </source>
</evidence>
<evidence type="ECO:0000256" key="2">
    <source>
        <dbReference type="ARBA" id="ARBA00022475"/>
    </source>
</evidence>
<dbReference type="InterPro" id="IPR001956">
    <property type="entry name" value="CBM3"/>
</dbReference>
<sequence>MTLNRIGIVYEMEEKKALVLTPDGEFVVVKRQNHMLKGQQVTFDNKDIYREKKWINKYTAIASAAAAVFIAVFLLLGSFNFNDAYCFISIDINPGFEFSLDSGYRIIEAKAINNDAKILLDSIETDKKLMEDVFLDLIKKSIDFGFINPEKNDVVLVSAALNEKDSGAKRNEDEEKISEFINSMNDLMDGFNEEFNISLKTLKVTAREREEALNNNISMGKYSLYLKIKEMKRDIKIEDVEKMSVSELVGILDYRAKDEEKMETAEQEGTLQPEREPDAVRTPEQVVTPEVKTPDPVTTHEPEVPPHVSGTPKLPVSQVPDGETEATIEPSPATGSINIPTTPSIQDAASTPDSKYAAKNTLKIQYFCEDSNIEPQTIDYSFRILNTGDSVINLSDVKVRYYFKDDANVPLNLFVYFFSHGSESEIQGEFYDLKGRKSADKYLELRFMTGKIEPGEFVYVQGAFHREDWSRFNQRDDYSFNANANSYVDWERMTAYISDVLVWGIEPD</sequence>
<dbReference type="AlphaFoldDB" id="A0A2S8REF9"/>
<keyword evidence="5 7" id="KW-0472">Membrane</keyword>
<gene>
    <name evidence="10" type="ORF">B9R14_16155</name>
</gene>
<dbReference type="InterPro" id="IPR024449">
    <property type="entry name" value="Anti-sigma_RsgI_N"/>
</dbReference>
<dbReference type="PROSITE" id="PS51849">
    <property type="entry name" value="RSGI_N"/>
    <property type="match status" value="1"/>
</dbReference>
<dbReference type="InterPro" id="IPR036966">
    <property type="entry name" value="CBM3_sf"/>
</dbReference>
<keyword evidence="2" id="KW-1003">Cell membrane</keyword>
<evidence type="ECO:0000256" key="1">
    <source>
        <dbReference type="ARBA" id="ARBA00004162"/>
    </source>
</evidence>
<protein>
    <recommendedName>
        <fullName evidence="12">Cellulose binding domain-containing protein</fullName>
    </recommendedName>
</protein>
<accession>A0A2S8REF9</accession>
<keyword evidence="3 7" id="KW-0812">Transmembrane</keyword>
<comment type="subcellular location">
    <subcellularLocation>
        <location evidence="1">Cell membrane</location>
        <topology evidence="1">Single-pass membrane protein</topology>
    </subcellularLocation>
</comment>
<dbReference type="InterPro" id="IPR055431">
    <property type="entry name" value="RsgI_M"/>
</dbReference>
<evidence type="ECO:0000259" key="8">
    <source>
        <dbReference type="PROSITE" id="PS51172"/>
    </source>
</evidence>
<evidence type="ECO:0000313" key="10">
    <source>
        <dbReference type="EMBL" id="PQQ68148.1"/>
    </source>
</evidence>
<feature type="compositionally biased region" description="Polar residues" evidence="6">
    <location>
        <begin position="333"/>
        <end position="352"/>
    </location>
</feature>
<name>A0A2S8REF9_9FIRM</name>
<evidence type="ECO:0000256" key="3">
    <source>
        <dbReference type="ARBA" id="ARBA00022692"/>
    </source>
</evidence>
<reference evidence="10 11" key="1">
    <citation type="journal article" date="2018" name="Syst. Appl. Microbiol.">
        <title>Characterization and high-quality draft genome sequence of Herbivorax saccincola A7, an anaerobic, alkaliphilic, thermophilic, cellulolytic, and xylanolytic bacterium.</title>
        <authorList>
            <person name="Aikawa S."/>
            <person name="Baramee S."/>
            <person name="Sermsathanaswadi J."/>
            <person name="Thianheng P."/>
            <person name="Tachaapaikoon C."/>
            <person name="Shikata A."/>
            <person name="Waeonukul R."/>
            <person name="Pason P."/>
            <person name="Ratanakhanokchai K."/>
            <person name="Kosugi A."/>
        </authorList>
    </citation>
    <scope>NUCLEOTIDE SEQUENCE [LARGE SCALE GENOMIC DNA]</scope>
    <source>
        <strain evidence="10 11">A7</strain>
    </source>
</reference>
<dbReference type="EMBL" id="NEMB01000003">
    <property type="protein sequence ID" value="PQQ68148.1"/>
    <property type="molecule type" value="Genomic_DNA"/>
</dbReference>
<dbReference type="Pfam" id="PF23750">
    <property type="entry name" value="RsgI_M"/>
    <property type="match status" value="1"/>
</dbReference>
<proteinExistence type="predicted"/>
<feature type="domain" description="RsgI N-terminal anti-sigma" evidence="9">
    <location>
        <begin position="5"/>
        <end position="52"/>
    </location>
</feature>
<keyword evidence="4 7" id="KW-1133">Transmembrane helix</keyword>
<dbReference type="OrthoDB" id="9800626at2"/>
<dbReference type="GO" id="GO:0030248">
    <property type="term" value="F:cellulose binding"/>
    <property type="evidence" value="ECO:0007669"/>
    <property type="project" value="InterPro"/>
</dbReference>
<evidence type="ECO:0000259" key="9">
    <source>
        <dbReference type="PROSITE" id="PS51849"/>
    </source>
</evidence>
<evidence type="ECO:0000256" key="5">
    <source>
        <dbReference type="ARBA" id="ARBA00023136"/>
    </source>
</evidence>
<organism evidence="10 11">
    <name type="scientific">Acetivibrio saccincola</name>
    <dbReference type="NCBI Taxonomy" id="1677857"/>
    <lineage>
        <taxon>Bacteria</taxon>
        <taxon>Bacillati</taxon>
        <taxon>Bacillota</taxon>
        <taxon>Clostridia</taxon>
        <taxon>Eubacteriales</taxon>
        <taxon>Oscillospiraceae</taxon>
        <taxon>Acetivibrio</taxon>
    </lineage>
</organism>
<dbReference type="Proteomes" id="UP000239720">
    <property type="component" value="Unassembled WGS sequence"/>
</dbReference>
<comment type="caution">
    <text evidence="10">The sequence shown here is derived from an EMBL/GenBank/DDBJ whole genome shotgun (WGS) entry which is preliminary data.</text>
</comment>
<evidence type="ECO:0000256" key="4">
    <source>
        <dbReference type="ARBA" id="ARBA00022989"/>
    </source>
</evidence>
<dbReference type="SMART" id="SM01067">
    <property type="entry name" value="CBM_3"/>
    <property type="match status" value="1"/>
</dbReference>
<feature type="region of interest" description="Disordered" evidence="6">
    <location>
        <begin position="260"/>
        <end position="352"/>
    </location>
</feature>
<dbReference type="PROSITE" id="PS51172">
    <property type="entry name" value="CBM3"/>
    <property type="match status" value="1"/>
</dbReference>